<proteinExistence type="predicted"/>
<feature type="domain" description="Methyltransferase type 11" evidence="1">
    <location>
        <begin position="52"/>
        <end position="150"/>
    </location>
</feature>
<protein>
    <recommendedName>
        <fullName evidence="1">Methyltransferase type 11 domain-containing protein</fullName>
    </recommendedName>
</protein>
<dbReference type="InterPro" id="IPR050508">
    <property type="entry name" value="Methyltransf_Superfamily"/>
</dbReference>
<accession>A0A1V9ZRW6</accession>
<dbReference type="InterPro" id="IPR013216">
    <property type="entry name" value="Methyltransf_11"/>
</dbReference>
<evidence type="ECO:0000313" key="2">
    <source>
        <dbReference type="EMBL" id="OQS00776.1"/>
    </source>
</evidence>
<gene>
    <name evidence="2" type="ORF">ACHHYP_02693</name>
</gene>
<dbReference type="CDD" id="cd02440">
    <property type="entry name" value="AdoMet_MTases"/>
    <property type="match status" value="1"/>
</dbReference>
<dbReference type="EMBL" id="JNBR01000024">
    <property type="protein sequence ID" value="OQS00776.1"/>
    <property type="molecule type" value="Genomic_DNA"/>
</dbReference>
<dbReference type="PANTHER" id="PTHR42912">
    <property type="entry name" value="METHYLTRANSFERASE"/>
    <property type="match status" value="1"/>
</dbReference>
<dbReference type="InterPro" id="IPR029063">
    <property type="entry name" value="SAM-dependent_MTases_sf"/>
</dbReference>
<name>A0A1V9ZRW6_ACHHY</name>
<dbReference type="Pfam" id="PF08241">
    <property type="entry name" value="Methyltransf_11"/>
    <property type="match status" value="1"/>
</dbReference>
<comment type="caution">
    <text evidence="2">The sequence shown here is derived from an EMBL/GenBank/DDBJ whole genome shotgun (WGS) entry which is preliminary data.</text>
</comment>
<keyword evidence="3" id="KW-1185">Reference proteome</keyword>
<evidence type="ECO:0000313" key="3">
    <source>
        <dbReference type="Proteomes" id="UP000243579"/>
    </source>
</evidence>
<reference evidence="2 3" key="1">
    <citation type="journal article" date="2014" name="Genome Biol. Evol.">
        <title>The secreted proteins of Achlya hypogyna and Thraustotheca clavata identify the ancestral oomycete secretome and reveal gene acquisitions by horizontal gene transfer.</title>
        <authorList>
            <person name="Misner I."/>
            <person name="Blouin N."/>
            <person name="Leonard G."/>
            <person name="Richards T.A."/>
            <person name="Lane C.E."/>
        </authorList>
    </citation>
    <scope>NUCLEOTIDE SEQUENCE [LARGE SCALE GENOMIC DNA]</scope>
    <source>
        <strain evidence="2 3">ATCC 48635</strain>
    </source>
</reference>
<dbReference type="SUPFAM" id="SSF53335">
    <property type="entry name" value="S-adenosyl-L-methionine-dependent methyltransferases"/>
    <property type="match status" value="1"/>
</dbReference>
<dbReference type="Proteomes" id="UP000243579">
    <property type="component" value="Unassembled WGS sequence"/>
</dbReference>
<dbReference type="AlphaFoldDB" id="A0A1V9ZRW6"/>
<dbReference type="PANTHER" id="PTHR42912:SF80">
    <property type="entry name" value="METHYLTRANSFERASE DOMAIN-CONTAINING PROTEIN"/>
    <property type="match status" value="1"/>
</dbReference>
<dbReference type="Gene3D" id="3.40.50.150">
    <property type="entry name" value="Vaccinia Virus protein VP39"/>
    <property type="match status" value="1"/>
</dbReference>
<dbReference type="OrthoDB" id="8300214at2759"/>
<dbReference type="GO" id="GO:0008757">
    <property type="term" value="F:S-adenosylmethionine-dependent methyltransferase activity"/>
    <property type="evidence" value="ECO:0007669"/>
    <property type="project" value="InterPro"/>
</dbReference>
<sequence>MSLPLDDSVRQVQNFWNNFAETYTATANTLFTIQGSSQLHSHMELDSATSVLEIGAGAGIGTMDILSRLKKTARLLTTDLAPEMLQRLETRVSPFQDTVRVDVALANAQDLQGIADASFDRYIASLVLQLTPNPDAMLKEAVRVLLPGGLAGFVIWGNPEHSGLFTIPAAMEKELQIGNRGAEHGNFKLGRNLAQLKETMRSIGFQSVVSWPLLCVAEKWSGKSNADYHERMYPLPADADASVQAKRHEVMTRLSTEWLETKGMPIGLEVYLIIARK</sequence>
<organism evidence="2 3">
    <name type="scientific">Achlya hypogyna</name>
    <name type="common">Oomycete</name>
    <name type="synonym">Protoachlya hypogyna</name>
    <dbReference type="NCBI Taxonomy" id="1202772"/>
    <lineage>
        <taxon>Eukaryota</taxon>
        <taxon>Sar</taxon>
        <taxon>Stramenopiles</taxon>
        <taxon>Oomycota</taxon>
        <taxon>Saprolegniomycetes</taxon>
        <taxon>Saprolegniales</taxon>
        <taxon>Achlyaceae</taxon>
        <taxon>Achlya</taxon>
    </lineage>
</organism>
<evidence type="ECO:0000259" key="1">
    <source>
        <dbReference type="Pfam" id="PF08241"/>
    </source>
</evidence>